<dbReference type="HOGENOM" id="CLU_1190039_0_0_1"/>
<evidence type="ECO:0000313" key="3">
    <source>
        <dbReference type="Proteomes" id="UP000053424"/>
    </source>
</evidence>
<name>A0A0C3CI64_HEBCY</name>
<keyword evidence="3" id="KW-1185">Reference proteome</keyword>
<dbReference type="EMBL" id="KN831775">
    <property type="protein sequence ID" value="KIM43839.1"/>
    <property type="molecule type" value="Genomic_DNA"/>
</dbReference>
<gene>
    <name evidence="2" type="ORF">M413DRAFT_9743</name>
</gene>
<proteinExistence type="predicted"/>
<dbReference type="AlphaFoldDB" id="A0A0C3CI64"/>
<sequence length="233" mass="23744">MVRFPLFLVAGVALVLRIAASPAPDITIYRPHPDLPGTTQIVSDSVIGASVFGVDNGLTRYIISAVESFEAVGNSFSTQTLLTTPVTLTFTIEENESIYNALAIQTLTINGELVVDHVVVQCTADPFGGDANCIQLETVSGTGLPAGGIATTTRYLAATTPIFTITDASSAAAPTSTATTPGSGVVSQVTIKPSAGSSSSGSPVPTASSGGMQMRAGGVYLSGVIVTILFFVL</sequence>
<accession>A0A0C3CI64</accession>
<keyword evidence="1" id="KW-0732">Signal</keyword>
<reference evidence="3" key="2">
    <citation type="submission" date="2015-01" db="EMBL/GenBank/DDBJ databases">
        <title>Evolutionary Origins and Diversification of the Mycorrhizal Mutualists.</title>
        <authorList>
            <consortium name="DOE Joint Genome Institute"/>
            <consortium name="Mycorrhizal Genomics Consortium"/>
            <person name="Kohler A."/>
            <person name="Kuo A."/>
            <person name="Nagy L.G."/>
            <person name="Floudas D."/>
            <person name="Copeland A."/>
            <person name="Barry K.W."/>
            <person name="Cichocki N."/>
            <person name="Veneault-Fourrey C."/>
            <person name="LaButti K."/>
            <person name="Lindquist E.A."/>
            <person name="Lipzen A."/>
            <person name="Lundell T."/>
            <person name="Morin E."/>
            <person name="Murat C."/>
            <person name="Riley R."/>
            <person name="Ohm R."/>
            <person name="Sun H."/>
            <person name="Tunlid A."/>
            <person name="Henrissat B."/>
            <person name="Grigoriev I.V."/>
            <person name="Hibbett D.S."/>
            <person name="Martin F."/>
        </authorList>
    </citation>
    <scope>NUCLEOTIDE SEQUENCE [LARGE SCALE GENOMIC DNA]</scope>
    <source>
        <strain evidence="3">h7</strain>
    </source>
</reference>
<feature type="chain" id="PRO_5002176076" evidence="1">
    <location>
        <begin position="21"/>
        <end position="233"/>
    </location>
</feature>
<organism evidence="2 3">
    <name type="scientific">Hebeloma cylindrosporum</name>
    <dbReference type="NCBI Taxonomy" id="76867"/>
    <lineage>
        <taxon>Eukaryota</taxon>
        <taxon>Fungi</taxon>
        <taxon>Dikarya</taxon>
        <taxon>Basidiomycota</taxon>
        <taxon>Agaricomycotina</taxon>
        <taxon>Agaricomycetes</taxon>
        <taxon>Agaricomycetidae</taxon>
        <taxon>Agaricales</taxon>
        <taxon>Agaricineae</taxon>
        <taxon>Hymenogastraceae</taxon>
        <taxon>Hebeloma</taxon>
    </lineage>
</organism>
<evidence type="ECO:0000256" key="1">
    <source>
        <dbReference type="SAM" id="SignalP"/>
    </source>
</evidence>
<protein>
    <submittedName>
        <fullName evidence="2">Uncharacterized protein</fullName>
    </submittedName>
</protein>
<reference evidence="2 3" key="1">
    <citation type="submission" date="2014-04" db="EMBL/GenBank/DDBJ databases">
        <authorList>
            <consortium name="DOE Joint Genome Institute"/>
            <person name="Kuo A."/>
            <person name="Gay G."/>
            <person name="Dore J."/>
            <person name="Kohler A."/>
            <person name="Nagy L.G."/>
            <person name="Floudas D."/>
            <person name="Copeland A."/>
            <person name="Barry K.W."/>
            <person name="Cichocki N."/>
            <person name="Veneault-Fourrey C."/>
            <person name="LaButti K."/>
            <person name="Lindquist E.A."/>
            <person name="Lipzen A."/>
            <person name="Lundell T."/>
            <person name="Morin E."/>
            <person name="Murat C."/>
            <person name="Sun H."/>
            <person name="Tunlid A."/>
            <person name="Henrissat B."/>
            <person name="Grigoriev I.V."/>
            <person name="Hibbett D.S."/>
            <person name="Martin F."/>
            <person name="Nordberg H.P."/>
            <person name="Cantor M.N."/>
            <person name="Hua S.X."/>
        </authorList>
    </citation>
    <scope>NUCLEOTIDE SEQUENCE [LARGE SCALE GENOMIC DNA]</scope>
    <source>
        <strain evidence="3">h7</strain>
    </source>
</reference>
<feature type="signal peptide" evidence="1">
    <location>
        <begin position="1"/>
        <end position="20"/>
    </location>
</feature>
<evidence type="ECO:0000313" key="2">
    <source>
        <dbReference type="EMBL" id="KIM43839.1"/>
    </source>
</evidence>
<dbReference type="Proteomes" id="UP000053424">
    <property type="component" value="Unassembled WGS sequence"/>
</dbReference>